<evidence type="ECO:0000313" key="2">
    <source>
        <dbReference type="EMBL" id="KAJ8345097.1"/>
    </source>
</evidence>
<accession>A0A9Q1EU39</accession>
<dbReference type="AlphaFoldDB" id="A0A9Q1EU39"/>
<dbReference type="Proteomes" id="UP001152622">
    <property type="component" value="Chromosome 12"/>
</dbReference>
<evidence type="ECO:0000313" key="3">
    <source>
        <dbReference type="Proteomes" id="UP001152622"/>
    </source>
</evidence>
<feature type="region of interest" description="Disordered" evidence="1">
    <location>
        <begin position="109"/>
        <end position="134"/>
    </location>
</feature>
<dbReference type="EMBL" id="JAINUF010000012">
    <property type="protein sequence ID" value="KAJ8345097.1"/>
    <property type="molecule type" value="Genomic_DNA"/>
</dbReference>
<comment type="caution">
    <text evidence="2">The sequence shown here is derived from an EMBL/GenBank/DDBJ whole genome shotgun (WGS) entry which is preliminary data.</text>
</comment>
<reference evidence="2" key="1">
    <citation type="journal article" date="2023" name="Science">
        <title>Genome structures resolve the early diversification of teleost fishes.</title>
        <authorList>
            <person name="Parey E."/>
            <person name="Louis A."/>
            <person name="Montfort J."/>
            <person name="Bouchez O."/>
            <person name="Roques C."/>
            <person name="Iampietro C."/>
            <person name="Lluch J."/>
            <person name="Castinel A."/>
            <person name="Donnadieu C."/>
            <person name="Desvignes T."/>
            <person name="Floi Bucao C."/>
            <person name="Jouanno E."/>
            <person name="Wen M."/>
            <person name="Mejri S."/>
            <person name="Dirks R."/>
            <person name="Jansen H."/>
            <person name="Henkel C."/>
            <person name="Chen W.J."/>
            <person name="Zahm M."/>
            <person name="Cabau C."/>
            <person name="Klopp C."/>
            <person name="Thompson A.W."/>
            <person name="Robinson-Rechavi M."/>
            <person name="Braasch I."/>
            <person name="Lecointre G."/>
            <person name="Bobe J."/>
            <person name="Postlethwait J.H."/>
            <person name="Berthelot C."/>
            <person name="Roest Crollius H."/>
            <person name="Guiguen Y."/>
        </authorList>
    </citation>
    <scope>NUCLEOTIDE SEQUENCE</scope>
    <source>
        <strain evidence="2">WJC10195</strain>
    </source>
</reference>
<name>A0A9Q1EU39_SYNKA</name>
<evidence type="ECO:0000256" key="1">
    <source>
        <dbReference type="SAM" id="MobiDB-lite"/>
    </source>
</evidence>
<organism evidence="2 3">
    <name type="scientific">Synaphobranchus kaupii</name>
    <name type="common">Kaup's arrowtooth eel</name>
    <dbReference type="NCBI Taxonomy" id="118154"/>
    <lineage>
        <taxon>Eukaryota</taxon>
        <taxon>Metazoa</taxon>
        <taxon>Chordata</taxon>
        <taxon>Craniata</taxon>
        <taxon>Vertebrata</taxon>
        <taxon>Euteleostomi</taxon>
        <taxon>Actinopterygii</taxon>
        <taxon>Neopterygii</taxon>
        <taxon>Teleostei</taxon>
        <taxon>Anguilliformes</taxon>
        <taxon>Synaphobranchidae</taxon>
        <taxon>Synaphobranchus</taxon>
    </lineage>
</organism>
<protein>
    <submittedName>
        <fullName evidence="2">Uncharacterized protein</fullName>
    </submittedName>
</protein>
<proteinExistence type="predicted"/>
<sequence length="134" mass="14465">MGYPEKCWQPIPNYTAKETKRESSGDTSCEILHHSESLQLLCSIDPETKNKASILRVPALLSPLCASNKVTITLISTETFSHSPVFVGGCKLFSLAALGPDALRERQSGAAHVLRRKINPPPSPIPDVPTSGVD</sequence>
<keyword evidence="3" id="KW-1185">Reference proteome</keyword>
<gene>
    <name evidence="2" type="ORF">SKAU_G00292900</name>
</gene>